<protein>
    <submittedName>
        <fullName evidence="1">Uncharacterized protein</fullName>
    </submittedName>
</protein>
<accession>A0ABY6M3B0</accession>
<dbReference type="EMBL" id="CP081495">
    <property type="protein sequence ID" value="UYW02367.1"/>
    <property type="molecule type" value="Genomic_DNA"/>
</dbReference>
<gene>
    <name evidence="1" type="ORF">K5I29_05590</name>
</gene>
<evidence type="ECO:0000313" key="2">
    <source>
        <dbReference type="Proteomes" id="UP001163328"/>
    </source>
</evidence>
<name>A0ABY6M3B0_9FLAO</name>
<dbReference type="Proteomes" id="UP001163328">
    <property type="component" value="Chromosome"/>
</dbReference>
<keyword evidence="2" id="KW-1185">Reference proteome</keyword>
<evidence type="ECO:0000313" key="1">
    <source>
        <dbReference type="EMBL" id="UYW02367.1"/>
    </source>
</evidence>
<organism evidence="1 2">
    <name type="scientific">Flavobacterium agricola</name>
    <dbReference type="NCBI Taxonomy" id="2870839"/>
    <lineage>
        <taxon>Bacteria</taxon>
        <taxon>Pseudomonadati</taxon>
        <taxon>Bacteroidota</taxon>
        <taxon>Flavobacteriia</taxon>
        <taxon>Flavobacteriales</taxon>
        <taxon>Flavobacteriaceae</taxon>
        <taxon>Flavobacterium</taxon>
    </lineage>
</organism>
<dbReference type="RefSeq" id="WP_264434916.1">
    <property type="nucleotide sequence ID" value="NZ_CP081495.1"/>
</dbReference>
<proteinExistence type="predicted"/>
<sequence>MKKIVLFFFCGISFSYGQVGIGTTKPKATLDIEAKKPADPNLTTPEGVLIPRVSRLRAQHMSGVKESTIIYIDNVDDGSATGITFNIDSTGFYYFDGSLWIKIDSVLDDNIYNSNGSLDANRIVDQKSQSLDFIIKPQRGTSHFNVADATFNIDAINKRVGIGTTTPNQSLDVNGKLRVTQTPDITTYNSTIPRALYVTNEGDVVTSSLDYTSPELFVQGQIFTDFANIFNQKGGEFIIAIDDPVNEITNTLYVDLQPQKIVIKEKGKYLIDSSVNTGLSIVKTGTEVEEGYVYLNYTIQKRGSSLKWENIGGIRNVILCSSLYYYYQTIIPSMVVDLEPGDDIRLVISRSISSNGNPLGADIALAKLGGNQQHKTVAFTFSLTKL</sequence>
<reference evidence="1" key="1">
    <citation type="submission" date="2021-08" db="EMBL/GenBank/DDBJ databases">
        <title>Flavobacterium sp. strain CC-SYL302.</title>
        <authorList>
            <person name="Lin S.-Y."/>
            <person name="Lee T.-H."/>
            <person name="Young C.-C."/>
        </authorList>
    </citation>
    <scope>NUCLEOTIDE SEQUENCE</scope>
    <source>
        <strain evidence="1">CC-SYL302</strain>
    </source>
</reference>